<dbReference type="InterPro" id="IPR018060">
    <property type="entry name" value="HTH_AraC"/>
</dbReference>
<organism evidence="5 6">
    <name type="scientific">Nocardioides mangrovicus</name>
    <dbReference type="NCBI Taxonomy" id="2478913"/>
    <lineage>
        <taxon>Bacteria</taxon>
        <taxon>Bacillati</taxon>
        <taxon>Actinomycetota</taxon>
        <taxon>Actinomycetes</taxon>
        <taxon>Propionibacteriales</taxon>
        <taxon>Nocardioidaceae</taxon>
        <taxon>Nocardioides</taxon>
    </lineage>
</organism>
<dbReference type="PANTHER" id="PTHR46796:SF2">
    <property type="entry name" value="TRANSCRIPTIONAL REGULATORY PROTEIN"/>
    <property type="match status" value="1"/>
</dbReference>
<evidence type="ECO:0000259" key="4">
    <source>
        <dbReference type="PROSITE" id="PS01124"/>
    </source>
</evidence>
<dbReference type="GO" id="GO:0003700">
    <property type="term" value="F:DNA-binding transcription factor activity"/>
    <property type="evidence" value="ECO:0007669"/>
    <property type="project" value="InterPro"/>
</dbReference>
<dbReference type="SUPFAM" id="SSF51215">
    <property type="entry name" value="Regulatory protein AraC"/>
    <property type="match status" value="1"/>
</dbReference>
<dbReference type="Gene3D" id="1.10.10.60">
    <property type="entry name" value="Homeodomain-like"/>
    <property type="match status" value="1"/>
</dbReference>
<keyword evidence="6" id="KW-1185">Reference proteome</keyword>
<evidence type="ECO:0000313" key="5">
    <source>
        <dbReference type="EMBL" id="RLV49702.1"/>
    </source>
</evidence>
<keyword evidence="2" id="KW-0238">DNA-binding</keyword>
<evidence type="ECO:0000256" key="2">
    <source>
        <dbReference type="ARBA" id="ARBA00023125"/>
    </source>
</evidence>
<dbReference type="InterPro" id="IPR037923">
    <property type="entry name" value="HTH-like"/>
</dbReference>
<dbReference type="SMART" id="SM00342">
    <property type="entry name" value="HTH_ARAC"/>
    <property type="match status" value="1"/>
</dbReference>
<dbReference type="RefSeq" id="WP_121805467.1">
    <property type="nucleotide sequence ID" value="NZ_RDBE01000006.1"/>
</dbReference>
<dbReference type="PANTHER" id="PTHR46796">
    <property type="entry name" value="HTH-TYPE TRANSCRIPTIONAL ACTIVATOR RHAS-RELATED"/>
    <property type="match status" value="1"/>
</dbReference>
<dbReference type="Proteomes" id="UP000281708">
    <property type="component" value="Unassembled WGS sequence"/>
</dbReference>
<keyword evidence="1" id="KW-0805">Transcription regulation</keyword>
<dbReference type="SUPFAM" id="SSF46689">
    <property type="entry name" value="Homeodomain-like"/>
    <property type="match status" value="2"/>
</dbReference>
<dbReference type="GO" id="GO:0043565">
    <property type="term" value="F:sequence-specific DNA binding"/>
    <property type="evidence" value="ECO:0007669"/>
    <property type="project" value="InterPro"/>
</dbReference>
<dbReference type="InterPro" id="IPR009057">
    <property type="entry name" value="Homeodomain-like_sf"/>
</dbReference>
<comment type="caution">
    <text evidence="5">The sequence shown here is derived from an EMBL/GenBank/DDBJ whole genome shotgun (WGS) entry which is preliminary data.</text>
</comment>
<name>A0A3L8P3U6_9ACTN</name>
<dbReference type="Pfam" id="PF12833">
    <property type="entry name" value="HTH_18"/>
    <property type="match status" value="1"/>
</dbReference>
<evidence type="ECO:0000256" key="3">
    <source>
        <dbReference type="ARBA" id="ARBA00023163"/>
    </source>
</evidence>
<proteinExistence type="predicted"/>
<gene>
    <name evidence="5" type="ORF">D9V37_07235</name>
</gene>
<sequence length="260" mass="28460">MGPVVRAWRPPVAGVSEVLHADFPDHAYPMHVHDTWTLLVVDRGCVRYALDRHQHATTCSHVTLLPPDVPHDGAGLAGRGFRKRVLYLDAGALGSQRVGRAVGRPAWNDPALRDEVDALHGSLLHPGDAFEAENRLALVTSRLTAHLDGRRERTTASDPALVRRLRELLDDHLVDGIGLTEAGRLLGVHPTHLVRAFSRSTGIAPHRYLTGRRLDVARRLLLEGRAPAEVAAAVGFHDQAHLGRHFKRLLGVTPAVYAGR</sequence>
<evidence type="ECO:0000256" key="1">
    <source>
        <dbReference type="ARBA" id="ARBA00023015"/>
    </source>
</evidence>
<dbReference type="EMBL" id="RDBE01000006">
    <property type="protein sequence ID" value="RLV49702.1"/>
    <property type="molecule type" value="Genomic_DNA"/>
</dbReference>
<accession>A0A3L8P3U6</accession>
<feature type="domain" description="HTH araC/xylS-type" evidence="4">
    <location>
        <begin position="163"/>
        <end position="260"/>
    </location>
</feature>
<dbReference type="AlphaFoldDB" id="A0A3L8P3U6"/>
<dbReference type="PROSITE" id="PS01124">
    <property type="entry name" value="HTH_ARAC_FAMILY_2"/>
    <property type="match status" value="1"/>
</dbReference>
<dbReference type="InterPro" id="IPR050204">
    <property type="entry name" value="AraC_XylS_family_regulators"/>
</dbReference>
<dbReference type="OrthoDB" id="3172070at2"/>
<protein>
    <submittedName>
        <fullName evidence="5">AraC family transcriptional regulator</fullName>
    </submittedName>
</protein>
<evidence type="ECO:0000313" key="6">
    <source>
        <dbReference type="Proteomes" id="UP000281708"/>
    </source>
</evidence>
<dbReference type="Pfam" id="PF02311">
    <property type="entry name" value="AraC_binding"/>
    <property type="match status" value="1"/>
</dbReference>
<keyword evidence="3" id="KW-0804">Transcription</keyword>
<dbReference type="InterPro" id="IPR003313">
    <property type="entry name" value="AraC-bd"/>
</dbReference>
<reference evidence="5 6" key="1">
    <citation type="submission" date="2018-10" db="EMBL/GenBank/DDBJ databases">
        <title>Marmoricola sp. 4Q3S-7 whole genome shotgun sequence.</title>
        <authorList>
            <person name="Li F."/>
        </authorList>
    </citation>
    <scope>NUCLEOTIDE SEQUENCE [LARGE SCALE GENOMIC DNA]</scope>
    <source>
        <strain evidence="5 6">4Q3S-7</strain>
    </source>
</reference>